<dbReference type="InterPro" id="IPR036179">
    <property type="entry name" value="Ig-like_dom_sf"/>
</dbReference>
<keyword evidence="9" id="KW-1185">Reference proteome</keyword>
<feature type="region of interest" description="Disordered" evidence="6">
    <location>
        <begin position="1"/>
        <end position="34"/>
    </location>
</feature>
<dbReference type="PROSITE" id="PS50835">
    <property type="entry name" value="IG_LIKE"/>
    <property type="match status" value="3"/>
</dbReference>
<keyword evidence="2" id="KW-0472">Membrane</keyword>
<feature type="domain" description="Ig-like" evidence="7">
    <location>
        <begin position="275"/>
        <end position="356"/>
    </location>
</feature>
<gene>
    <name evidence="8" type="ORF">MEDL_21863</name>
</gene>
<evidence type="ECO:0000259" key="7">
    <source>
        <dbReference type="PROSITE" id="PS50835"/>
    </source>
</evidence>
<dbReference type="GO" id="GO:0050839">
    <property type="term" value="F:cell adhesion molecule binding"/>
    <property type="evidence" value="ECO:0007669"/>
    <property type="project" value="TreeGrafter"/>
</dbReference>
<feature type="compositionally biased region" description="Low complexity" evidence="6">
    <location>
        <begin position="576"/>
        <end position="586"/>
    </location>
</feature>
<evidence type="ECO:0000256" key="5">
    <source>
        <dbReference type="ARBA" id="ARBA00023319"/>
    </source>
</evidence>
<accession>A0A8S3RE61</accession>
<dbReference type="PANTHER" id="PTHR11640:SF31">
    <property type="entry name" value="IRREGULAR CHIASM C-ROUGHEST PROTEIN-RELATED"/>
    <property type="match status" value="1"/>
</dbReference>
<dbReference type="Proteomes" id="UP000683360">
    <property type="component" value="Unassembled WGS sequence"/>
</dbReference>
<organism evidence="8 9">
    <name type="scientific">Mytilus edulis</name>
    <name type="common">Blue mussel</name>
    <dbReference type="NCBI Taxonomy" id="6550"/>
    <lineage>
        <taxon>Eukaryota</taxon>
        <taxon>Metazoa</taxon>
        <taxon>Spiralia</taxon>
        <taxon>Lophotrochozoa</taxon>
        <taxon>Mollusca</taxon>
        <taxon>Bivalvia</taxon>
        <taxon>Autobranchia</taxon>
        <taxon>Pteriomorphia</taxon>
        <taxon>Mytilida</taxon>
        <taxon>Mytiloidea</taxon>
        <taxon>Mytilidae</taxon>
        <taxon>Mytilinae</taxon>
        <taxon>Mytilus</taxon>
    </lineage>
</organism>
<evidence type="ECO:0000313" key="8">
    <source>
        <dbReference type="EMBL" id="CAG2207605.1"/>
    </source>
</evidence>
<evidence type="ECO:0000256" key="2">
    <source>
        <dbReference type="ARBA" id="ARBA00023136"/>
    </source>
</evidence>
<feature type="region of interest" description="Disordered" evidence="6">
    <location>
        <begin position="573"/>
        <end position="596"/>
    </location>
</feature>
<evidence type="ECO:0000256" key="6">
    <source>
        <dbReference type="SAM" id="MobiDB-lite"/>
    </source>
</evidence>
<keyword evidence="4" id="KW-0325">Glycoprotein</keyword>
<proteinExistence type="predicted"/>
<dbReference type="PANTHER" id="PTHR11640">
    <property type="entry name" value="NEPHRIN"/>
    <property type="match status" value="1"/>
</dbReference>
<dbReference type="InterPro" id="IPR013098">
    <property type="entry name" value="Ig_I-set"/>
</dbReference>
<dbReference type="GO" id="GO:0005911">
    <property type="term" value="C:cell-cell junction"/>
    <property type="evidence" value="ECO:0007669"/>
    <property type="project" value="TreeGrafter"/>
</dbReference>
<dbReference type="InterPro" id="IPR007110">
    <property type="entry name" value="Ig-like_dom"/>
</dbReference>
<dbReference type="GO" id="GO:0098609">
    <property type="term" value="P:cell-cell adhesion"/>
    <property type="evidence" value="ECO:0007669"/>
    <property type="project" value="TreeGrafter"/>
</dbReference>
<dbReference type="InterPro" id="IPR003599">
    <property type="entry name" value="Ig_sub"/>
</dbReference>
<dbReference type="Pfam" id="PF07679">
    <property type="entry name" value="I-set"/>
    <property type="match status" value="1"/>
</dbReference>
<feature type="domain" description="Ig-like" evidence="7">
    <location>
        <begin position="182"/>
        <end position="268"/>
    </location>
</feature>
<dbReference type="InterPro" id="IPR003598">
    <property type="entry name" value="Ig_sub2"/>
</dbReference>
<dbReference type="Pfam" id="PF07686">
    <property type="entry name" value="V-set"/>
    <property type="match status" value="1"/>
</dbReference>
<reference evidence="8" key="1">
    <citation type="submission" date="2021-03" db="EMBL/GenBank/DDBJ databases">
        <authorList>
            <person name="Bekaert M."/>
        </authorList>
    </citation>
    <scope>NUCLEOTIDE SEQUENCE</scope>
</reference>
<dbReference type="EMBL" id="CAJPWZ010001079">
    <property type="protein sequence ID" value="CAG2207605.1"/>
    <property type="molecule type" value="Genomic_DNA"/>
</dbReference>
<comment type="caution">
    <text evidence="8">The sequence shown here is derived from an EMBL/GenBank/DDBJ whole genome shotgun (WGS) entry which is preliminary data.</text>
</comment>
<feature type="domain" description="Ig-like" evidence="7">
    <location>
        <begin position="55"/>
        <end position="175"/>
    </location>
</feature>
<dbReference type="OrthoDB" id="6143670at2759"/>
<name>A0A8S3RE61_MYTED</name>
<evidence type="ECO:0000256" key="1">
    <source>
        <dbReference type="ARBA" id="ARBA00004479"/>
    </source>
</evidence>
<keyword evidence="5" id="KW-0393">Immunoglobulin domain</keyword>
<comment type="subcellular location">
    <subcellularLocation>
        <location evidence="1">Membrane</location>
        <topology evidence="1">Single-pass type I membrane protein</topology>
    </subcellularLocation>
</comment>
<protein>
    <recommendedName>
        <fullName evidence="7">Ig-like domain-containing protein</fullName>
    </recommendedName>
</protein>
<dbReference type="SMART" id="SM00408">
    <property type="entry name" value="IGc2"/>
    <property type="match status" value="3"/>
</dbReference>
<keyword evidence="3" id="KW-1015">Disulfide bond</keyword>
<dbReference type="SMART" id="SM00409">
    <property type="entry name" value="IG"/>
    <property type="match status" value="3"/>
</dbReference>
<dbReference type="SUPFAM" id="SSF48726">
    <property type="entry name" value="Immunoglobulin"/>
    <property type="match status" value="3"/>
</dbReference>
<dbReference type="GO" id="GO:0005886">
    <property type="term" value="C:plasma membrane"/>
    <property type="evidence" value="ECO:0007669"/>
    <property type="project" value="TreeGrafter"/>
</dbReference>
<dbReference type="Gene3D" id="2.60.40.10">
    <property type="entry name" value="Immunoglobulins"/>
    <property type="match status" value="3"/>
</dbReference>
<sequence>MHKAAAPTKTTLASDEEAQESSDSTSEGKADTTLPLVEQARDEEVVTVCQQYQGPTPVVDRGITDNTEKAVYTDNITVYALEGENVILKCKVYSNKSTWYKIESVDSKEYHKITPYADGKEINPGLPNEQNLAIIGNLNEGDYNLQIQHVSSNDEGVYICSRTRNGTDVQEFNITLKMSVLPKDIKILNSKNGILEGEENRLSNLTCIVHSGIPVETITWYSSSNQIKTGGPGILSLMIFTTRDNHNKQYTCKVDSYTLIKPLQESITLDIKYKPSISIDNKNPIKVTEYKNLTISCTTDGNPVVQRMWIENVSKQVRHHCAAPTCRLKIFEINRGNAGLYRCKASNSIGTEEKITHVIVLYPPSVTITKNRNGTVLQCRPNGNPNNYIFHFWEHRSELGEIVRTLDSTPNLNLLVDKNITSLRDKPVFVSQNDVTQYGRLGHLIDIKVYVYSFPAITSIQVLINGVDNFGNDRYVFTKNLTITDTMFNKKVRLPGYEIKIQGFNLTRNDFTFYMFNVTNKISHTVFNVVLTESGTINHNNTIFQPTANYEEENLDDTSAITENNNIQMSIETESSDQSSVCSQSDFRQTPEEDYENPYEPINLEGIDMHSYSLIVSEHYQNTTIFPNSLANKTTKDLLSVDYVRKPWVIIYKRSKELT</sequence>
<dbReference type="InterPro" id="IPR013783">
    <property type="entry name" value="Ig-like_fold"/>
</dbReference>
<evidence type="ECO:0000256" key="4">
    <source>
        <dbReference type="ARBA" id="ARBA00023180"/>
    </source>
</evidence>
<dbReference type="AlphaFoldDB" id="A0A8S3RE61"/>
<evidence type="ECO:0000313" key="9">
    <source>
        <dbReference type="Proteomes" id="UP000683360"/>
    </source>
</evidence>
<evidence type="ECO:0000256" key="3">
    <source>
        <dbReference type="ARBA" id="ARBA00023157"/>
    </source>
</evidence>
<dbReference type="InterPro" id="IPR051275">
    <property type="entry name" value="Cell_adhesion_signaling"/>
</dbReference>
<dbReference type="InterPro" id="IPR013106">
    <property type="entry name" value="Ig_V-set"/>
</dbReference>